<name>A0A0U1DKY4_9MYCO</name>
<sequence>MATQKPVIGASGEVRIMVRRNSERRQLTC</sequence>
<gene>
    <name evidence="1" type="ORF">BN000_03599</name>
</gene>
<dbReference type="EMBL" id="CTEC01000002">
    <property type="protein sequence ID" value="CQD16863.1"/>
    <property type="molecule type" value="Genomic_DNA"/>
</dbReference>
<accession>A0A0U1DKY4</accession>
<proteinExistence type="predicted"/>
<keyword evidence="2" id="KW-1185">Reference proteome</keyword>
<reference evidence="2" key="1">
    <citation type="submission" date="2015-03" db="EMBL/GenBank/DDBJ databases">
        <authorList>
            <person name="Urmite Genomes"/>
        </authorList>
    </citation>
    <scope>NUCLEOTIDE SEQUENCE [LARGE SCALE GENOMIC DNA]</scope>
    <source>
        <strain evidence="2">CSUR P1344</strain>
    </source>
</reference>
<protein>
    <submittedName>
        <fullName evidence="1">Uncharacterized protein</fullName>
    </submittedName>
</protein>
<evidence type="ECO:0000313" key="1">
    <source>
        <dbReference type="EMBL" id="CQD16863.1"/>
    </source>
</evidence>
<dbReference type="Proteomes" id="UP000199601">
    <property type="component" value="Unassembled WGS sequence"/>
</dbReference>
<evidence type="ECO:0000313" key="2">
    <source>
        <dbReference type="Proteomes" id="UP000199601"/>
    </source>
</evidence>
<organism evidence="1 2">
    <name type="scientific">Mycobacterium europaeum</name>
    <dbReference type="NCBI Taxonomy" id="761804"/>
    <lineage>
        <taxon>Bacteria</taxon>
        <taxon>Bacillati</taxon>
        <taxon>Actinomycetota</taxon>
        <taxon>Actinomycetes</taxon>
        <taxon>Mycobacteriales</taxon>
        <taxon>Mycobacteriaceae</taxon>
        <taxon>Mycobacterium</taxon>
        <taxon>Mycobacterium simiae complex</taxon>
    </lineage>
</organism>
<dbReference type="AlphaFoldDB" id="A0A0U1DKY4"/>